<sequence length="75" mass="8304">MNESQGGVEETQGVAYELFQEIPHTSHGVTMLGLLTAFLLTYSSMVKAHFSEDPELLGRHLEGLKCSSTSFHHLQ</sequence>
<evidence type="ECO:0000313" key="2">
    <source>
        <dbReference type="Proteomes" id="UP001651158"/>
    </source>
</evidence>
<keyword evidence="2" id="KW-1185">Reference proteome</keyword>
<comment type="caution">
    <text evidence="1">The sequence shown here is derived from an EMBL/GenBank/DDBJ whole genome shotgun (WGS) entry which is preliminary data.</text>
</comment>
<evidence type="ECO:0000313" key="1">
    <source>
        <dbReference type="EMBL" id="KAL5104094.1"/>
    </source>
</evidence>
<dbReference type="Proteomes" id="UP001651158">
    <property type="component" value="Unassembled WGS sequence"/>
</dbReference>
<organism evidence="1 2">
    <name type="scientific">Taenia crassiceps</name>
    <dbReference type="NCBI Taxonomy" id="6207"/>
    <lineage>
        <taxon>Eukaryota</taxon>
        <taxon>Metazoa</taxon>
        <taxon>Spiralia</taxon>
        <taxon>Lophotrochozoa</taxon>
        <taxon>Platyhelminthes</taxon>
        <taxon>Cestoda</taxon>
        <taxon>Eucestoda</taxon>
        <taxon>Cyclophyllidea</taxon>
        <taxon>Taeniidae</taxon>
        <taxon>Taenia</taxon>
    </lineage>
</organism>
<name>A0ABR4Q3J3_9CEST</name>
<protein>
    <submittedName>
        <fullName evidence="1">Uncharacterized protein</fullName>
    </submittedName>
</protein>
<dbReference type="EMBL" id="JAKROA010000014">
    <property type="protein sequence ID" value="KAL5104094.1"/>
    <property type="molecule type" value="Genomic_DNA"/>
</dbReference>
<accession>A0ABR4Q3J3</accession>
<proteinExistence type="predicted"/>
<gene>
    <name evidence="1" type="ORF">TcWFU_005061</name>
</gene>
<reference evidence="1 2" key="1">
    <citation type="journal article" date="2022" name="Front. Cell. Infect. Microbiol.">
        <title>The Genomes of Two Strains of Taenia crassiceps the Animal Model for the Study of Human Cysticercosis.</title>
        <authorList>
            <person name="Bobes R.J."/>
            <person name="Estrada K."/>
            <person name="Rios-Valencia D.G."/>
            <person name="Calderon-Gallegos A."/>
            <person name="de la Torre P."/>
            <person name="Carrero J.C."/>
            <person name="Sanchez-Flores A."/>
            <person name="Laclette J.P."/>
        </authorList>
    </citation>
    <scope>NUCLEOTIDE SEQUENCE [LARGE SCALE GENOMIC DNA]</scope>
    <source>
        <strain evidence="1">WFUcys</strain>
    </source>
</reference>